<accession>A0A0A9CDS3</accession>
<dbReference type="AlphaFoldDB" id="A0A0A9CDS3"/>
<reference evidence="2" key="1">
    <citation type="submission" date="2014-09" db="EMBL/GenBank/DDBJ databases">
        <authorList>
            <person name="Magalhaes I.L.F."/>
            <person name="Oliveira U."/>
            <person name="Santos F.R."/>
            <person name="Vidigal T.H.D.A."/>
            <person name="Brescovit A.D."/>
            <person name="Santos A.J."/>
        </authorList>
    </citation>
    <scope>NUCLEOTIDE SEQUENCE</scope>
    <source>
        <tissue evidence="2">Shoot tissue taken approximately 20 cm above the soil surface</tissue>
    </source>
</reference>
<feature type="signal peptide" evidence="1">
    <location>
        <begin position="1"/>
        <end position="28"/>
    </location>
</feature>
<protein>
    <submittedName>
        <fullName evidence="2">Uncharacterized protein</fullName>
    </submittedName>
</protein>
<reference evidence="2" key="2">
    <citation type="journal article" date="2015" name="Data Brief">
        <title>Shoot transcriptome of the giant reed, Arundo donax.</title>
        <authorList>
            <person name="Barrero R.A."/>
            <person name="Guerrero F.D."/>
            <person name="Moolhuijzen P."/>
            <person name="Goolsby J.A."/>
            <person name="Tidwell J."/>
            <person name="Bellgard S.E."/>
            <person name="Bellgard M.I."/>
        </authorList>
    </citation>
    <scope>NUCLEOTIDE SEQUENCE</scope>
    <source>
        <tissue evidence="2">Shoot tissue taken approximately 20 cm above the soil surface</tissue>
    </source>
</reference>
<evidence type="ECO:0000256" key="1">
    <source>
        <dbReference type="SAM" id="SignalP"/>
    </source>
</evidence>
<organism evidence="2">
    <name type="scientific">Arundo donax</name>
    <name type="common">Giant reed</name>
    <name type="synonym">Donax arundinaceus</name>
    <dbReference type="NCBI Taxonomy" id="35708"/>
    <lineage>
        <taxon>Eukaryota</taxon>
        <taxon>Viridiplantae</taxon>
        <taxon>Streptophyta</taxon>
        <taxon>Embryophyta</taxon>
        <taxon>Tracheophyta</taxon>
        <taxon>Spermatophyta</taxon>
        <taxon>Magnoliopsida</taxon>
        <taxon>Liliopsida</taxon>
        <taxon>Poales</taxon>
        <taxon>Poaceae</taxon>
        <taxon>PACMAD clade</taxon>
        <taxon>Arundinoideae</taxon>
        <taxon>Arundineae</taxon>
        <taxon>Arundo</taxon>
    </lineage>
</organism>
<name>A0A0A9CDS3_ARUDO</name>
<dbReference type="EMBL" id="GBRH01226350">
    <property type="protein sequence ID" value="JAD71545.1"/>
    <property type="molecule type" value="Transcribed_RNA"/>
</dbReference>
<sequence>MPPPPPPLRRRCFPPQLFFLATLPPVAASLLRPRLRRSAVASSALPSPPSSVFPLLFRLRISNGKILYPLSSLICPSLLRLPSHNMVCKSYSSRRGGC</sequence>
<proteinExistence type="predicted"/>
<evidence type="ECO:0000313" key="2">
    <source>
        <dbReference type="EMBL" id="JAD71545.1"/>
    </source>
</evidence>
<keyword evidence="1" id="KW-0732">Signal</keyword>
<feature type="chain" id="PRO_5002063286" evidence="1">
    <location>
        <begin position="29"/>
        <end position="98"/>
    </location>
</feature>